<dbReference type="PRINTS" id="PR00095">
    <property type="entry name" value="ANTSNTHASEI"/>
</dbReference>
<evidence type="ECO:0000313" key="5">
    <source>
        <dbReference type="EMBL" id="BDX03375.1"/>
    </source>
</evidence>
<dbReference type="EMBL" id="AP027271">
    <property type="protein sequence ID" value="BDX03375.1"/>
    <property type="molecule type" value="Genomic_DNA"/>
</dbReference>
<sequence length="474" mass="53121">MSEIKQVNLPYQTSLLSFFSAVRDLPYPALLDSNHEHFPDTNFDILVANPLARIHPKHSGQPITWYSKPRYELSDTHNPMTLLNELMSLICQEPWAQSAPKDLPFIGGLLGYYGYESGHFVEQLPDTVNHDIDLETLNLGLYSWAVVTAHQTKTTQLIISPWCDQTETADLINRFTSACDDVLVKHELHHAHSFALNTPFTSNMTEADYAQKFASVQAYIQAGDCYQVNLAQRFSSTYQGDTFTAYLALRNVCPTPFSAYLQLSPEQSLLSHSPERFLLCDQGRVESKPIKGTVARGRTQEEDKANADWLLASEKDRAENLMIVDLLRNDLGRTCLTGSIKVPKIFALESYANVHHLVSTVEGRIDRADQAIRVFHQSFPGGSITGAPKIRSMEIIDELEPHERSAYCGSIAYFSANGQMDSSITIRTLVADHGKLHCWAGGGLVADSKCQEEYQETFTKVGKLTHTLEQDFLK</sequence>
<evidence type="ECO:0000259" key="4">
    <source>
        <dbReference type="Pfam" id="PF04715"/>
    </source>
</evidence>
<dbReference type="Proteomes" id="UP001307608">
    <property type="component" value="Chromosome"/>
</dbReference>
<keyword evidence="6" id="KW-1185">Reference proteome</keyword>
<evidence type="ECO:0000256" key="1">
    <source>
        <dbReference type="ARBA" id="ARBA00013139"/>
    </source>
</evidence>
<gene>
    <name evidence="5" type="ORF">MACH16_21230</name>
</gene>
<dbReference type="PANTHER" id="PTHR11236:SF50">
    <property type="entry name" value="AMINODEOXYCHORISMATE SYNTHASE COMPONENT 1"/>
    <property type="match status" value="1"/>
</dbReference>
<dbReference type="InterPro" id="IPR005802">
    <property type="entry name" value="ADC_synth_comp_1"/>
</dbReference>
<accession>A0ABM8FEM6</accession>
<dbReference type="Pfam" id="PF04715">
    <property type="entry name" value="Anth_synt_I_N"/>
    <property type="match status" value="1"/>
</dbReference>
<dbReference type="SUPFAM" id="SSF56322">
    <property type="entry name" value="ADC synthase"/>
    <property type="match status" value="1"/>
</dbReference>
<protein>
    <recommendedName>
        <fullName evidence="1">aminodeoxychorismate synthase</fullName>
        <ecNumber evidence="1">2.6.1.85</ecNumber>
    </recommendedName>
</protein>
<dbReference type="PANTHER" id="PTHR11236">
    <property type="entry name" value="AMINOBENZOATE/ANTHRANILATE SYNTHASE"/>
    <property type="match status" value="1"/>
</dbReference>
<dbReference type="InterPro" id="IPR005801">
    <property type="entry name" value="ADC_synthase"/>
</dbReference>
<proteinExistence type="predicted"/>
<dbReference type="InterPro" id="IPR019999">
    <property type="entry name" value="Anth_synth_I-like"/>
</dbReference>
<dbReference type="InterPro" id="IPR006805">
    <property type="entry name" value="Anth_synth_I_N"/>
</dbReference>
<evidence type="ECO:0000256" key="2">
    <source>
        <dbReference type="ARBA" id="ARBA00022679"/>
    </source>
</evidence>
<evidence type="ECO:0000259" key="3">
    <source>
        <dbReference type="Pfam" id="PF00425"/>
    </source>
</evidence>
<organism evidence="5 6">
    <name type="scientific">Marinomonas pontica</name>
    <dbReference type="NCBI Taxonomy" id="264739"/>
    <lineage>
        <taxon>Bacteria</taxon>
        <taxon>Pseudomonadati</taxon>
        <taxon>Pseudomonadota</taxon>
        <taxon>Gammaproteobacteria</taxon>
        <taxon>Oceanospirillales</taxon>
        <taxon>Oceanospirillaceae</taxon>
        <taxon>Marinomonas</taxon>
    </lineage>
</organism>
<dbReference type="Gene3D" id="3.60.120.10">
    <property type="entry name" value="Anthranilate synthase"/>
    <property type="match status" value="1"/>
</dbReference>
<reference evidence="5 6" key="1">
    <citation type="submission" date="2023-01" db="EMBL/GenBank/DDBJ databases">
        <title>Complete genome sequence of Marinomonas pontica strain 200518_36.</title>
        <authorList>
            <person name="Ueki S."/>
            <person name="Gajardo G."/>
            <person name="Maruyama F."/>
        </authorList>
    </citation>
    <scope>NUCLEOTIDE SEQUENCE [LARGE SCALE GENOMIC DNA]</scope>
    <source>
        <strain evidence="5 6">200518_36</strain>
    </source>
</reference>
<dbReference type="RefSeq" id="WP_338267827.1">
    <property type="nucleotide sequence ID" value="NZ_AP027271.1"/>
</dbReference>
<dbReference type="InterPro" id="IPR015890">
    <property type="entry name" value="Chorismate_C"/>
</dbReference>
<dbReference type="EC" id="2.6.1.85" evidence="1"/>
<keyword evidence="2" id="KW-0808">Transferase</keyword>
<dbReference type="NCBIfam" id="TIGR00553">
    <property type="entry name" value="pabB"/>
    <property type="match status" value="1"/>
</dbReference>
<dbReference type="Pfam" id="PF00425">
    <property type="entry name" value="Chorismate_bind"/>
    <property type="match status" value="1"/>
</dbReference>
<feature type="domain" description="Anthranilate synthase component I N-terminal" evidence="4">
    <location>
        <begin position="15"/>
        <end position="156"/>
    </location>
</feature>
<name>A0ABM8FEM6_9GAMM</name>
<feature type="domain" description="Chorismate-utilising enzyme C-terminal" evidence="3">
    <location>
        <begin position="206"/>
        <end position="460"/>
    </location>
</feature>
<evidence type="ECO:0000313" key="6">
    <source>
        <dbReference type="Proteomes" id="UP001307608"/>
    </source>
</evidence>